<dbReference type="GO" id="GO:0061630">
    <property type="term" value="F:ubiquitin protein ligase activity"/>
    <property type="evidence" value="ECO:0007669"/>
    <property type="project" value="UniProtKB-EC"/>
</dbReference>
<dbReference type="GO" id="GO:0017124">
    <property type="term" value="F:SH3 domain binding"/>
    <property type="evidence" value="ECO:0007669"/>
    <property type="project" value="TreeGrafter"/>
</dbReference>
<dbReference type="GO" id="GO:0007165">
    <property type="term" value="P:signal transduction"/>
    <property type="evidence" value="ECO:0007669"/>
    <property type="project" value="TreeGrafter"/>
</dbReference>
<keyword evidence="1" id="KW-0863">Zinc-finger</keyword>
<gene>
    <name evidence="2" type="ORF">PXEA_LOCUS17217</name>
</gene>
<keyword evidence="1" id="KW-0833">Ubl conjugation pathway</keyword>
<comment type="catalytic activity">
    <reaction evidence="1">
        <text>S-ubiquitinyl-[E2 ubiquitin-conjugating enzyme]-L-cysteine + [acceptor protein]-L-lysine = [E2 ubiquitin-conjugating enzyme]-L-cysteine + N(6)-ubiquitinyl-[acceptor protein]-L-lysine.</text>
        <dbReference type="EC" id="2.3.2.27"/>
    </reaction>
</comment>
<organism evidence="2 3">
    <name type="scientific">Protopolystoma xenopodis</name>
    <dbReference type="NCBI Taxonomy" id="117903"/>
    <lineage>
        <taxon>Eukaryota</taxon>
        <taxon>Metazoa</taxon>
        <taxon>Spiralia</taxon>
        <taxon>Lophotrochozoa</taxon>
        <taxon>Platyhelminthes</taxon>
        <taxon>Monogenea</taxon>
        <taxon>Polyopisthocotylea</taxon>
        <taxon>Polystomatidea</taxon>
        <taxon>Polystomatidae</taxon>
        <taxon>Protopolystoma</taxon>
    </lineage>
</organism>
<keyword evidence="3" id="KW-1185">Reference proteome</keyword>
<dbReference type="EMBL" id="CAAALY010063862">
    <property type="protein sequence ID" value="VEL23777.1"/>
    <property type="molecule type" value="Genomic_DNA"/>
</dbReference>
<dbReference type="OrthoDB" id="7237699at2759"/>
<dbReference type="GO" id="GO:0005886">
    <property type="term" value="C:plasma membrane"/>
    <property type="evidence" value="ECO:0007669"/>
    <property type="project" value="TreeGrafter"/>
</dbReference>
<dbReference type="AlphaFoldDB" id="A0A448WZ51"/>
<keyword evidence="1" id="KW-0106">Calcium</keyword>
<comment type="pathway">
    <text evidence="1">Protein modification; protein ubiquitination.</text>
</comment>
<reference evidence="2" key="1">
    <citation type="submission" date="2018-11" db="EMBL/GenBank/DDBJ databases">
        <authorList>
            <consortium name="Pathogen Informatics"/>
        </authorList>
    </citation>
    <scope>NUCLEOTIDE SEQUENCE</scope>
</reference>
<dbReference type="Pfam" id="PF13920">
    <property type="entry name" value="zf-C3HC4_3"/>
    <property type="match status" value="1"/>
</dbReference>
<evidence type="ECO:0000256" key="1">
    <source>
        <dbReference type="RuleBase" id="RU367001"/>
    </source>
</evidence>
<comment type="domain">
    <text evidence="1">The N-terminus is composed of the phosphotyrosine binding (PTB) domain, a short linker region and the RING-type zinc finger. The PTB domain, which is also called TKB (tyrosine kinase binding) domain, is composed of three different subdomains: a four-helix bundle (4H), a calcium-binding EF hand and a divergent SH2 domain.</text>
</comment>
<dbReference type="Gene3D" id="3.30.40.10">
    <property type="entry name" value="Zinc/RING finger domain, C3HC4 (zinc finger)"/>
    <property type="match status" value="1"/>
</dbReference>
<protein>
    <recommendedName>
        <fullName evidence="1">E3 ubiquitin-protein ligase CBL</fullName>
        <ecNumber evidence="1">2.3.2.27</ecNumber>
    </recommendedName>
</protein>
<dbReference type="GO" id="GO:0001784">
    <property type="term" value="F:phosphotyrosine residue binding"/>
    <property type="evidence" value="ECO:0007669"/>
    <property type="project" value="UniProtKB-UniRule"/>
</dbReference>
<dbReference type="SUPFAM" id="SSF57850">
    <property type="entry name" value="RING/U-box"/>
    <property type="match status" value="1"/>
</dbReference>
<name>A0A448WZ51_9PLAT</name>
<dbReference type="EC" id="2.3.2.27" evidence="1"/>
<keyword evidence="1" id="KW-0808">Transferase</keyword>
<dbReference type="Proteomes" id="UP000784294">
    <property type="component" value="Unassembled WGS sequence"/>
</dbReference>
<accession>A0A448WZ51</accession>
<dbReference type="GO" id="GO:0023051">
    <property type="term" value="P:regulation of signaling"/>
    <property type="evidence" value="ECO:0007669"/>
    <property type="project" value="InterPro"/>
</dbReference>
<dbReference type="GO" id="GO:0008270">
    <property type="term" value="F:zinc ion binding"/>
    <property type="evidence" value="ECO:0007669"/>
    <property type="project" value="UniProtKB-KW"/>
</dbReference>
<keyword evidence="1" id="KW-0479">Metal-binding</keyword>
<dbReference type="GO" id="GO:0005509">
    <property type="term" value="F:calcium ion binding"/>
    <property type="evidence" value="ECO:0007669"/>
    <property type="project" value="UniProtKB-UniRule"/>
</dbReference>
<evidence type="ECO:0000313" key="3">
    <source>
        <dbReference type="Proteomes" id="UP000784294"/>
    </source>
</evidence>
<comment type="caution">
    <text evidence="2">The sequence shown here is derived from an EMBL/GenBank/DDBJ whole genome shotgun (WGS) entry which is preliminary data.</text>
</comment>
<sequence>MLRLSQLEDYDTLETFRICNICEEGEKNTRLEPCGHLACMACAKKWMVSRSEIQL</sequence>
<dbReference type="PANTHER" id="PTHR23007">
    <property type="entry name" value="CBL"/>
    <property type="match status" value="1"/>
</dbReference>
<dbReference type="GO" id="GO:0045121">
    <property type="term" value="C:membrane raft"/>
    <property type="evidence" value="ECO:0007669"/>
    <property type="project" value="TreeGrafter"/>
</dbReference>
<dbReference type="PANTHER" id="PTHR23007:SF11">
    <property type="entry name" value="E3 UBIQUITIN-PROTEIN LIGASE CBL"/>
    <property type="match status" value="1"/>
</dbReference>
<evidence type="ECO:0000313" key="2">
    <source>
        <dbReference type="EMBL" id="VEL23777.1"/>
    </source>
</evidence>
<proteinExistence type="predicted"/>
<dbReference type="InterPro" id="IPR024162">
    <property type="entry name" value="Adaptor_Cbl"/>
</dbReference>
<keyword evidence="1" id="KW-0862">Zinc</keyword>
<comment type="function">
    <text evidence="1">E3 ubiquitin-protein ligase which accepts ubiquitin from specific E2 ubiquitin-conjugating enzymes, and transfers it to substrates, generally promoting their degradation by the proteasome.</text>
</comment>
<dbReference type="InterPro" id="IPR013083">
    <property type="entry name" value="Znf_RING/FYVE/PHD"/>
</dbReference>